<organism evidence="2 3">
    <name type="scientific">Siphonobacter curvatus</name>
    <dbReference type="NCBI Taxonomy" id="2094562"/>
    <lineage>
        <taxon>Bacteria</taxon>
        <taxon>Pseudomonadati</taxon>
        <taxon>Bacteroidota</taxon>
        <taxon>Cytophagia</taxon>
        <taxon>Cytophagales</taxon>
        <taxon>Cytophagaceae</taxon>
        <taxon>Siphonobacter</taxon>
    </lineage>
</organism>
<dbReference type="PANTHER" id="PTHR45947">
    <property type="entry name" value="SULFOQUINOVOSYL TRANSFERASE SQD2"/>
    <property type="match status" value="1"/>
</dbReference>
<sequence length="382" mass="43217">MRVLVVHNILWSHYKAALFSELARQCPLQSAFLVLQMAESESKYQQLGKAGAITHDYPYELLHEGPLHTLPLSKKIPGLLRAIRRFKPDVVNLSGYYDPAYWVVMMYCRLRGIALVLSNESSEKDGARAGVKERIKEYIIRQFDGFINFGSSSAQYALRLGAQPRQILTQHAAVVNETVIRSVYTEAYAQREDVRQQQGLAPHQFVFVGRLAEEKNLPTLLNAFTWLKANEPQARNWELLIVGDGPMRPQLENRSGVRWMGGQPWDRIPAYLALADALILPSYFEPWGLVVNEAMICGLPVLVSSQCGCVNDLVEEGKNGYTFDPRNEHELASLMQSFVQLNDADRTRMGQHSLQLIAPFNITRVAKEIWQGYQRILSAANS</sequence>
<dbReference type="GO" id="GO:0016757">
    <property type="term" value="F:glycosyltransferase activity"/>
    <property type="evidence" value="ECO:0007669"/>
    <property type="project" value="InterPro"/>
</dbReference>
<dbReference type="Pfam" id="PF00534">
    <property type="entry name" value="Glycos_transf_1"/>
    <property type="match status" value="1"/>
</dbReference>
<dbReference type="EMBL" id="PTRA01000001">
    <property type="protein sequence ID" value="PQA60093.1"/>
    <property type="molecule type" value="Genomic_DNA"/>
</dbReference>
<accession>A0A2S7IQU1</accession>
<dbReference type="Proteomes" id="UP000239590">
    <property type="component" value="Unassembled WGS sequence"/>
</dbReference>
<keyword evidence="3" id="KW-1185">Reference proteome</keyword>
<protein>
    <submittedName>
        <fullName evidence="2">Glycosyltransferase family 1 protein</fullName>
    </submittedName>
</protein>
<feature type="domain" description="Glycosyl transferase family 1" evidence="1">
    <location>
        <begin position="193"/>
        <end position="351"/>
    </location>
</feature>
<dbReference type="CDD" id="cd03801">
    <property type="entry name" value="GT4_PimA-like"/>
    <property type="match status" value="1"/>
</dbReference>
<evidence type="ECO:0000313" key="3">
    <source>
        <dbReference type="Proteomes" id="UP000239590"/>
    </source>
</evidence>
<dbReference type="Gene3D" id="3.40.50.2000">
    <property type="entry name" value="Glycogen Phosphorylase B"/>
    <property type="match status" value="2"/>
</dbReference>
<dbReference type="OrthoDB" id="9790710at2"/>
<proteinExistence type="predicted"/>
<dbReference type="RefSeq" id="WP_104712045.1">
    <property type="nucleotide sequence ID" value="NZ_PTRA01000001.1"/>
</dbReference>
<gene>
    <name evidence="2" type="ORF">C5O19_10890</name>
</gene>
<reference evidence="3" key="1">
    <citation type="submission" date="2018-02" db="EMBL/GenBank/DDBJ databases">
        <title>Genome sequencing of Solimonas sp. HR-BB.</title>
        <authorList>
            <person name="Lee Y."/>
            <person name="Jeon C.O."/>
        </authorList>
    </citation>
    <scope>NUCLEOTIDE SEQUENCE [LARGE SCALE GENOMIC DNA]</scope>
    <source>
        <strain evidence="3">HR-U</strain>
    </source>
</reference>
<name>A0A2S7IQU1_9BACT</name>
<comment type="caution">
    <text evidence="2">The sequence shown here is derived from an EMBL/GenBank/DDBJ whole genome shotgun (WGS) entry which is preliminary data.</text>
</comment>
<dbReference type="InterPro" id="IPR050194">
    <property type="entry name" value="Glycosyltransferase_grp1"/>
</dbReference>
<dbReference type="InterPro" id="IPR001296">
    <property type="entry name" value="Glyco_trans_1"/>
</dbReference>
<dbReference type="AlphaFoldDB" id="A0A2S7IQU1"/>
<dbReference type="SUPFAM" id="SSF53756">
    <property type="entry name" value="UDP-Glycosyltransferase/glycogen phosphorylase"/>
    <property type="match status" value="1"/>
</dbReference>
<evidence type="ECO:0000259" key="1">
    <source>
        <dbReference type="Pfam" id="PF00534"/>
    </source>
</evidence>
<keyword evidence="2" id="KW-0808">Transferase</keyword>
<dbReference type="PANTHER" id="PTHR45947:SF3">
    <property type="entry name" value="SULFOQUINOVOSYL TRANSFERASE SQD2"/>
    <property type="match status" value="1"/>
</dbReference>
<evidence type="ECO:0000313" key="2">
    <source>
        <dbReference type="EMBL" id="PQA60093.1"/>
    </source>
</evidence>